<dbReference type="Proteomes" id="UP000769157">
    <property type="component" value="Unassembled WGS sequence"/>
</dbReference>
<accession>A0A9P8PBL4</accession>
<gene>
    <name evidence="1" type="ORF">OGAPHI_001374</name>
</gene>
<protein>
    <submittedName>
        <fullName evidence="1">Uncharacterized protein</fullName>
    </submittedName>
</protein>
<reference evidence="1" key="2">
    <citation type="submission" date="2021-01" db="EMBL/GenBank/DDBJ databases">
        <authorList>
            <person name="Schikora-Tamarit M.A."/>
        </authorList>
    </citation>
    <scope>NUCLEOTIDE SEQUENCE</scope>
    <source>
        <strain evidence="1">CBS6075</strain>
    </source>
</reference>
<reference evidence="1" key="1">
    <citation type="journal article" date="2021" name="Open Biol.">
        <title>Shared evolutionary footprints suggest mitochondrial oxidative damage underlies multiple complex I losses in fungi.</title>
        <authorList>
            <person name="Schikora-Tamarit M.A."/>
            <person name="Marcet-Houben M."/>
            <person name="Nosek J."/>
            <person name="Gabaldon T."/>
        </authorList>
    </citation>
    <scope>NUCLEOTIDE SEQUENCE</scope>
    <source>
        <strain evidence="1">CBS6075</strain>
    </source>
</reference>
<dbReference type="GeneID" id="70233342"/>
<evidence type="ECO:0000313" key="2">
    <source>
        <dbReference type="Proteomes" id="UP000769157"/>
    </source>
</evidence>
<dbReference type="RefSeq" id="XP_046063516.1">
    <property type="nucleotide sequence ID" value="XM_046202128.1"/>
</dbReference>
<keyword evidence="2" id="KW-1185">Reference proteome</keyword>
<proteinExistence type="predicted"/>
<dbReference type="EMBL" id="JAEUBE010000137">
    <property type="protein sequence ID" value="KAH3669253.1"/>
    <property type="molecule type" value="Genomic_DNA"/>
</dbReference>
<name>A0A9P8PBL4_9ASCO</name>
<comment type="caution">
    <text evidence="1">The sequence shown here is derived from an EMBL/GenBank/DDBJ whole genome shotgun (WGS) entry which is preliminary data.</text>
</comment>
<dbReference type="AlphaFoldDB" id="A0A9P8PBL4"/>
<evidence type="ECO:0000313" key="1">
    <source>
        <dbReference type="EMBL" id="KAH3669253.1"/>
    </source>
</evidence>
<sequence>MKIWAIIKYTKLGPRTVASVDQQIGTGHEPGSVSKQKDDGTLEVIRGGQSVKHGSSHPSVVQLRLHVQPRKLQDTGFGGVIGSVGQTTVCNRSRHGADQNDRSWNVGCNQNFGCVFCHDKRTNKVDIHDLSIQIERIVDSRQGLVNTGTIDQSVDRAAGAGGLLSEFWQQFFDLGFVADVQLVESQRAPVFLSQCFGRGPFLRNRLWEQVKSNCTSPNLKDGTD</sequence>
<organism evidence="1 2">
    <name type="scientific">Ogataea philodendri</name>
    <dbReference type="NCBI Taxonomy" id="1378263"/>
    <lineage>
        <taxon>Eukaryota</taxon>
        <taxon>Fungi</taxon>
        <taxon>Dikarya</taxon>
        <taxon>Ascomycota</taxon>
        <taxon>Saccharomycotina</taxon>
        <taxon>Pichiomycetes</taxon>
        <taxon>Pichiales</taxon>
        <taxon>Pichiaceae</taxon>
        <taxon>Ogataea</taxon>
    </lineage>
</organism>